<dbReference type="GO" id="GO:0004143">
    <property type="term" value="F:ATP-dependent diacylglycerol kinase activity"/>
    <property type="evidence" value="ECO:0007669"/>
    <property type="project" value="UniProtKB-EC"/>
</dbReference>
<reference evidence="12" key="1">
    <citation type="journal article" date="2012" name="Proc. Natl. Acad. Sci. U.S.A.">
        <title>Antigenic diversity is generated by distinct evolutionary mechanisms in African trypanosome species.</title>
        <authorList>
            <person name="Jackson A.P."/>
            <person name="Berry A."/>
            <person name="Aslett M."/>
            <person name="Allison H.C."/>
            <person name="Burton P."/>
            <person name="Vavrova-Anderson J."/>
            <person name="Brown R."/>
            <person name="Browne H."/>
            <person name="Corton N."/>
            <person name="Hauser H."/>
            <person name="Gamble J."/>
            <person name="Gilderthorp R."/>
            <person name="Marcello L."/>
            <person name="McQuillan J."/>
            <person name="Otto T.D."/>
            <person name="Quail M.A."/>
            <person name="Sanders M.J."/>
            <person name="van Tonder A."/>
            <person name="Ginger M.L."/>
            <person name="Field M.C."/>
            <person name="Barry J.D."/>
            <person name="Hertz-Fowler C."/>
            <person name="Berriman M."/>
        </authorList>
    </citation>
    <scope>NUCLEOTIDE SEQUENCE</scope>
    <source>
        <strain evidence="12">Y486</strain>
    </source>
</reference>
<evidence type="ECO:0000313" key="12">
    <source>
        <dbReference type="EMBL" id="CCC49863.1"/>
    </source>
</evidence>
<keyword evidence="3 9" id="KW-0808">Transferase</keyword>
<keyword evidence="6 9" id="KW-0418">Kinase</keyword>
<dbReference type="OMA" id="KLIPMIC"/>
<dbReference type="GO" id="GO:0007200">
    <property type="term" value="P:phospholipase C-activating G protein-coupled receptor signaling pathway"/>
    <property type="evidence" value="ECO:0007669"/>
    <property type="project" value="InterPro"/>
</dbReference>
<evidence type="ECO:0000256" key="9">
    <source>
        <dbReference type="RuleBase" id="RU361128"/>
    </source>
</evidence>
<comment type="similarity">
    <text evidence="2 9">Belongs to the eukaryotic diacylglycerol kinase family.</text>
</comment>
<dbReference type="InterPro" id="IPR037607">
    <property type="entry name" value="DGK"/>
</dbReference>
<evidence type="ECO:0000256" key="3">
    <source>
        <dbReference type="ARBA" id="ARBA00022679"/>
    </source>
</evidence>
<dbReference type="EMBL" id="HE573024">
    <property type="protein sequence ID" value="CCC49863.1"/>
    <property type="molecule type" value="Genomic_DNA"/>
</dbReference>
<keyword evidence="5" id="KW-0863">Zinc-finger</keyword>
<feature type="domain" description="DAGKc" evidence="11">
    <location>
        <begin position="131"/>
        <end position="236"/>
    </location>
</feature>
<keyword evidence="4 9" id="KW-0547">Nucleotide-binding</keyword>
<keyword evidence="7 9" id="KW-0067">ATP-binding</keyword>
<dbReference type="AlphaFoldDB" id="G0U1A8"/>
<proteinExistence type="inferred from homology"/>
<evidence type="ECO:0000256" key="4">
    <source>
        <dbReference type="ARBA" id="ARBA00022741"/>
    </source>
</evidence>
<keyword evidence="5" id="KW-0862">Zinc</keyword>
<dbReference type="Pfam" id="PF00609">
    <property type="entry name" value="DAGK_acc"/>
    <property type="match status" value="1"/>
</dbReference>
<evidence type="ECO:0000256" key="6">
    <source>
        <dbReference type="ARBA" id="ARBA00022777"/>
    </source>
</evidence>
<evidence type="ECO:0000256" key="7">
    <source>
        <dbReference type="ARBA" id="ARBA00022840"/>
    </source>
</evidence>
<comment type="catalytic activity">
    <reaction evidence="9">
        <text>a 1,2-diacyl-sn-glycerol + ATP = a 1,2-diacyl-sn-glycero-3-phosphate + ADP + H(+)</text>
        <dbReference type="Rhea" id="RHEA:10272"/>
        <dbReference type="ChEBI" id="CHEBI:15378"/>
        <dbReference type="ChEBI" id="CHEBI:17815"/>
        <dbReference type="ChEBI" id="CHEBI:30616"/>
        <dbReference type="ChEBI" id="CHEBI:58608"/>
        <dbReference type="ChEBI" id="CHEBI:456216"/>
        <dbReference type="EC" id="2.7.1.107"/>
    </reaction>
</comment>
<evidence type="ECO:0000256" key="1">
    <source>
        <dbReference type="ARBA" id="ARBA00004370"/>
    </source>
</evidence>
<dbReference type="PROSITE" id="PS50146">
    <property type="entry name" value="DAGK"/>
    <property type="match status" value="1"/>
</dbReference>
<sequence length="591" mass="64321">MTRIAGDVVSDEESDRDAELTSFVQPSTSSNVATVAQGHRVRGDSIGGLTNDDAYVLAIVNPTSGESVAAKYVMRSLRSTFGFERVFVLTAQVFSDPTALQKSIRSHAVRFFLSHEVKGNDSQEILGRRGTLFVSGGDGTISYVMEQLDAVREALEAEQRNFPVSDPRHGAVFVYPAVAVLPLGTGNDFSVCMGFGGGYVKHKVPCCIVNRIDDHVHKALIAPSTPFDRWVVQIVPLSAVWKQLNKKKAGACGQDAKSVVLNGASTHSTLPCGASDDSGTVRLWTEEELSVRIHSINWDEFHTSGDCQRLHFINYVSIGFDAYVLHKFSSFRSRHPTFCSTRWRNKLVYGAYSIKAALKCSTIRKYIPAICVPHPTRCVASSTYAGADYADDEAFCTSAVYRENRKPSYAALTIPAHSKALLVTNVNSYAAGTKPWGDGRGGLYRCKTDNCPMVITPVSVNDHKFEVQALGGLLDMGLLQLGMDGGACKIAQAREVIFFILCTPADFVYPRDDLCTDANTNGGDAPGKGNGVNKSGKKIKNPLRVQVDGEPVACITEPVVMRITELQRPRVHVRCMNPHVVRPTAHSDVGL</sequence>
<keyword evidence="8" id="KW-0472">Membrane</keyword>
<dbReference type="VEuPathDB" id="TriTrypDB:TvY486_0804710"/>
<dbReference type="InterPro" id="IPR000756">
    <property type="entry name" value="Diacylglycerol_kin_accessory"/>
</dbReference>
<evidence type="ECO:0000256" key="8">
    <source>
        <dbReference type="ARBA" id="ARBA00023136"/>
    </source>
</evidence>
<keyword evidence="5" id="KW-0479">Metal-binding</keyword>
<dbReference type="GO" id="GO:0016020">
    <property type="term" value="C:membrane"/>
    <property type="evidence" value="ECO:0007669"/>
    <property type="project" value="UniProtKB-SubCell"/>
</dbReference>
<dbReference type="GO" id="GO:0005524">
    <property type="term" value="F:ATP binding"/>
    <property type="evidence" value="ECO:0007669"/>
    <property type="project" value="UniProtKB-KW"/>
</dbReference>
<dbReference type="SUPFAM" id="SSF111331">
    <property type="entry name" value="NAD kinase/diacylglycerol kinase-like"/>
    <property type="match status" value="1"/>
</dbReference>
<dbReference type="InterPro" id="IPR001206">
    <property type="entry name" value="Diacylglycerol_kinase_cat_dom"/>
</dbReference>
<dbReference type="InterPro" id="IPR016064">
    <property type="entry name" value="NAD/diacylglycerol_kinase_sf"/>
</dbReference>
<dbReference type="GO" id="GO:0008270">
    <property type="term" value="F:zinc ion binding"/>
    <property type="evidence" value="ECO:0007669"/>
    <property type="project" value="UniProtKB-KW"/>
</dbReference>
<evidence type="ECO:0000259" key="11">
    <source>
        <dbReference type="PROSITE" id="PS50146"/>
    </source>
</evidence>
<dbReference type="PANTHER" id="PTHR11255">
    <property type="entry name" value="DIACYLGLYCEROL KINASE"/>
    <property type="match status" value="1"/>
</dbReference>
<comment type="subcellular location">
    <subcellularLocation>
        <location evidence="1">Membrane</location>
    </subcellularLocation>
</comment>
<dbReference type="InterPro" id="IPR017438">
    <property type="entry name" value="ATP-NAD_kinase_N"/>
</dbReference>
<dbReference type="EC" id="2.7.1.107" evidence="9"/>
<feature type="region of interest" description="Disordered" evidence="10">
    <location>
        <begin position="1"/>
        <end position="22"/>
    </location>
</feature>
<dbReference type="Gene3D" id="3.40.50.10330">
    <property type="entry name" value="Probable inorganic polyphosphate/atp-NAD kinase, domain 1"/>
    <property type="match status" value="1"/>
</dbReference>
<dbReference type="Pfam" id="PF00781">
    <property type="entry name" value="DAGK_cat"/>
    <property type="match status" value="1"/>
</dbReference>
<name>G0U1A8_TRYVY</name>
<dbReference type="SMART" id="SM00046">
    <property type="entry name" value="DAGKc"/>
    <property type="match status" value="1"/>
</dbReference>
<evidence type="ECO:0000256" key="2">
    <source>
        <dbReference type="ARBA" id="ARBA00009280"/>
    </source>
</evidence>
<protein>
    <recommendedName>
        <fullName evidence="9">Diacylglycerol kinase</fullName>
        <shortName evidence="9">DAG kinase</shortName>
        <ecNumber evidence="9">2.7.1.107</ecNumber>
    </recommendedName>
</protein>
<dbReference type="PANTHER" id="PTHR11255:SF54">
    <property type="entry name" value="DIACYLGLYCEROL KINASE THETA"/>
    <property type="match status" value="1"/>
</dbReference>
<gene>
    <name evidence="12" type="ORF">TVY486_0804710</name>
</gene>
<dbReference type="SMART" id="SM00045">
    <property type="entry name" value="DAGKa"/>
    <property type="match status" value="1"/>
</dbReference>
<accession>G0U1A8</accession>
<organism evidence="12">
    <name type="scientific">Trypanosoma vivax (strain Y486)</name>
    <dbReference type="NCBI Taxonomy" id="1055687"/>
    <lineage>
        <taxon>Eukaryota</taxon>
        <taxon>Discoba</taxon>
        <taxon>Euglenozoa</taxon>
        <taxon>Kinetoplastea</taxon>
        <taxon>Metakinetoplastina</taxon>
        <taxon>Trypanosomatida</taxon>
        <taxon>Trypanosomatidae</taxon>
        <taxon>Trypanosoma</taxon>
        <taxon>Duttonella</taxon>
    </lineage>
</organism>
<evidence type="ECO:0000256" key="5">
    <source>
        <dbReference type="ARBA" id="ARBA00022771"/>
    </source>
</evidence>
<evidence type="ECO:0000256" key="10">
    <source>
        <dbReference type="SAM" id="MobiDB-lite"/>
    </source>
</evidence>